<keyword evidence="2" id="KW-1185">Reference proteome</keyword>
<dbReference type="Proteomes" id="UP001060368">
    <property type="component" value="Chromosome"/>
</dbReference>
<accession>A0A9E7TLK0</accession>
<protein>
    <submittedName>
        <fullName evidence="1">Uncharacterized protein</fullName>
    </submittedName>
</protein>
<evidence type="ECO:0000313" key="1">
    <source>
        <dbReference type="EMBL" id="UUX92431.1"/>
    </source>
</evidence>
<organism evidence="1 2">
    <name type="scientific">Methanoplanus endosymbiosus</name>
    <dbReference type="NCBI Taxonomy" id="33865"/>
    <lineage>
        <taxon>Archaea</taxon>
        <taxon>Methanobacteriati</taxon>
        <taxon>Methanobacteriota</taxon>
        <taxon>Stenosarchaea group</taxon>
        <taxon>Methanomicrobia</taxon>
        <taxon>Methanomicrobiales</taxon>
        <taxon>Methanomicrobiaceae</taxon>
        <taxon>Methanoplanus</taxon>
    </lineage>
</organism>
<proteinExistence type="predicted"/>
<name>A0A9E7TLK0_9EURY</name>
<dbReference type="GeneID" id="74308838"/>
<dbReference type="EMBL" id="CP096115">
    <property type="protein sequence ID" value="UUX92431.1"/>
    <property type="molecule type" value="Genomic_DNA"/>
</dbReference>
<sequence>MGYRWKNKIDVDEAVVTIMNNLDRGENMSNWLIKTINQSIKDSDPDMGTYFFAELKKHAPNGLRYFEDDY</sequence>
<evidence type="ECO:0000313" key="2">
    <source>
        <dbReference type="Proteomes" id="UP001060368"/>
    </source>
</evidence>
<dbReference type="RefSeq" id="WP_257742580.1">
    <property type="nucleotide sequence ID" value="NZ_CP096115.1"/>
</dbReference>
<gene>
    <name evidence="1" type="ORF">L6E24_14000</name>
</gene>
<dbReference type="KEGG" id="mend:L6E24_14000"/>
<reference evidence="1" key="1">
    <citation type="submission" date="2022-04" db="EMBL/GenBank/DDBJ databases">
        <title>Complete genome of Methanoplanus endosymbiosus DSM 3599.</title>
        <authorList>
            <person name="Chen S.-C."/>
            <person name="You Y.-T."/>
            <person name="Zhou Y.-Z."/>
            <person name="Lai M.-C."/>
        </authorList>
    </citation>
    <scope>NUCLEOTIDE SEQUENCE</scope>
    <source>
        <strain evidence="1">DSM 3599</strain>
    </source>
</reference>
<dbReference type="AlphaFoldDB" id="A0A9E7TLK0"/>